<evidence type="ECO:0000256" key="3">
    <source>
        <dbReference type="ARBA" id="ARBA00023163"/>
    </source>
</evidence>
<dbReference type="PROSITE" id="PS50110">
    <property type="entry name" value="RESPONSE_REGULATORY"/>
    <property type="match status" value="1"/>
</dbReference>
<dbReference type="SMART" id="SM00448">
    <property type="entry name" value="REC"/>
    <property type="match status" value="1"/>
</dbReference>
<dbReference type="InterPro" id="IPR011006">
    <property type="entry name" value="CheY-like_superfamily"/>
</dbReference>
<dbReference type="PROSITE" id="PS01124">
    <property type="entry name" value="HTH_ARAC_FAMILY_2"/>
    <property type="match status" value="1"/>
</dbReference>
<dbReference type="Gene3D" id="3.40.50.2300">
    <property type="match status" value="1"/>
</dbReference>
<dbReference type="InterPro" id="IPR001789">
    <property type="entry name" value="Sig_transdc_resp-reg_receiver"/>
</dbReference>
<organism evidence="7 8">
    <name type="scientific">Paenibacillus pasadenensis</name>
    <dbReference type="NCBI Taxonomy" id="217090"/>
    <lineage>
        <taxon>Bacteria</taxon>
        <taxon>Bacillati</taxon>
        <taxon>Bacillota</taxon>
        <taxon>Bacilli</taxon>
        <taxon>Bacillales</taxon>
        <taxon>Paenibacillaceae</taxon>
        <taxon>Paenibacillus</taxon>
    </lineage>
</organism>
<proteinExistence type="predicted"/>
<dbReference type="GO" id="GO:0003700">
    <property type="term" value="F:DNA-binding transcription factor activity"/>
    <property type="evidence" value="ECO:0007669"/>
    <property type="project" value="InterPro"/>
</dbReference>
<name>A0A2N5N8L5_9BACL</name>
<keyword evidence="2 7" id="KW-0238">DNA-binding</keyword>
<accession>A0A2N5N8L5</accession>
<dbReference type="Gene3D" id="1.10.10.60">
    <property type="entry name" value="Homeodomain-like"/>
    <property type="match status" value="2"/>
</dbReference>
<evidence type="ECO:0000259" key="6">
    <source>
        <dbReference type="PROSITE" id="PS50110"/>
    </source>
</evidence>
<dbReference type="AlphaFoldDB" id="A0A2N5N8L5"/>
<dbReference type="EMBL" id="NFEZ01000003">
    <property type="protein sequence ID" value="PLT46696.1"/>
    <property type="molecule type" value="Genomic_DNA"/>
</dbReference>
<keyword evidence="8" id="KW-1185">Reference proteome</keyword>
<dbReference type="GO" id="GO:0043565">
    <property type="term" value="F:sequence-specific DNA binding"/>
    <property type="evidence" value="ECO:0007669"/>
    <property type="project" value="InterPro"/>
</dbReference>
<dbReference type="InterPro" id="IPR009057">
    <property type="entry name" value="Homeodomain-like_sf"/>
</dbReference>
<dbReference type="Pfam" id="PF00072">
    <property type="entry name" value="Response_reg"/>
    <property type="match status" value="1"/>
</dbReference>
<dbReference type="RefSeq" id="WP_101807850.1">
    <property type="nucleotide sequence ID" value="NZ_NFEZ01000003.1"/>
</dbReference>
<evidence type="ECO:0000256" key="2">
    <source>
        <dbReference type="ARBA" id="ARBA00023125"/>
    </source>
</evidence>
<dbReference type="Proteomes" id="UP000234789">
    <property type="component" value="Unassembled WGS sequence"/>
</dbReference>
<evidence type="ECO:0000256" key="4">
    <source>
        <dbReference type="PROSITE-ProRule" id="PRU00169"/>
    </source>
</evidence>
<keyword evidence="4" id="KW-0597">Phosphoprotein</keyword>
<gene>
    <name evidence="7" type="ORF">B8V81_0920</name>
</gene>
<dbReference type="CDD" id="cd17536">
    <property type="entry name" value="REC_YesN-like"/>
    <property type="match status" value="1"/>
</dbReference>
<dbReference type="GO" id="GO:0000160">
    <property type="term" value="P:phosphorelay signal transduction system"/>
    <property type="evidence" value="ECO:0007669"/>
    <property type="project" value="InterPro"/>
</dbReference>
<comment type="caution">
    <text evidence="7">The sequence shown here is derived from an EMBL/GenBank/DDBJ whole genome shotgun (WGS) entry which is preliminary data.</text>
</comment>
<reference evidence="7 8" key="1">
    <citation type="submission" date="2017-05" db="EMBL/GenBank/DDBJ databases">
        <title>Functional genome analysis of Paenibacillus pasadenensis strain R16: insights on endophytic life style and antifungal activity.</title>
        <authorList>
            <person name="Passera A."/>
            <person name="Marcolungo L."/>
            <person name="Casati P."/>
            <person name="Brasca M."/>
            <person name="Quaglino F."/>
            <person name="Delledonne M."/>
        </authorList>
    </citation>
    <scope>NUCLEOTIDE SEQUENCE [LARGE SCALE GENOMIC DNA]</scope>
    <source>
        <strain evidence="7 8">R16</strain>
    </source>
</reference>
<dbReference type="SUPFAM" id="SSF46689">
    <property type="entry name" value="Homeodomain-like"/>
    <property type="match status" value="1"/>
</dbReference>
<feature type="modified residue" description="4-aspartylphosphate" evidence="4">
    <location>
        <position position="57"/>
    </location>
</feature>
<feature type="domain" description="Response regulatory" evidence="6">
    <location>
        <begin position="5"/>
        <end position="122"/>
    </location>
</feature>
<protein>
    <submittedName>
        <fullName evidence="7">DNA-binding response regulator, AraC family</fullName>
    </submittedName>
</protein>
<evidence type="ECO:0000313" key="7">
    <source>
        <dbReference type="EMBL" id="PLT46696.1"/>
    </source>
</evidence>
<keyword evidence="1" id="KW-0805">Transcription regulation</keyword>
<dbReference type="InterPro" id="IPR018060">
    <property type="entry name" value="HTH_AraC"/>
</dbReference>
<feature type="domain" description="HTH araC/xylS-type" evidence="5">
    <location>
        <begin position="414"/>
        <end position="515"/>
    </location>
</feature>
<dbReference type="PANTHER" id="PTHR43280:SF2">
    <property type="entry name" value="HTH-TYPE TRANSCRIPTIONAL REGULATOR EXSA"/>
    <property type="match status" value="1"/>
</dbReference>
<evidence type="ECO:0000313" key="8">
    <source>
        <dbReference type="Proteomes" id="UP000234789"/>
    </source>
</evidence>
<dbReference type="SMART" id="SM00342">
    <property type="entry name" value="HTH_ARAC"/>
    <property type="match status" value="1"/>
</dbReference>
<evidence type="ECO:0000256" key="1">
    <source>
        <dbReference type="ARBA" id="ARBA00023015"/>
    </source>
</evidence>
<keyword evidence="3" id="KW-0804">Transcription</keyword>
<evidence type="ECO:0000259" key="5">
    <source>
        <dbReference type="PROSITE" id="PS01124"/>
    </source>
</evidence>
<dbReference type="SUPFAM" id="SSF52172">
    <property type="entry name" value="CheY-like"/>
    <property type="match status" value="1"/>
</dbReference>
<dbReference type="PANTHER" id="PTHR43280">
    <property type="entry name" value="ARAC-FAMILY TRANSCRIPTIONAL REGULATOR"/>
    <property type="match status" value="1"/>
</dbReference>
<dbReference type="Pfam" id="PF12833">
    <property type="entry name" value="HTH_18"/>
    <property type="match status" value="1"/>
</dbReference>
<sequence length="516" mass="58726">MQPCRVLLVDDEFIILDGIASVIPWERHGTVLAGTAQNGIAALELMESVRPDILITDIRMPGMDGLELAERVSEAYPDVGIIMLTGFNEFEYAKSAMQHGVKHYLLKPCSSEDVTAALDEIVAAQRERDSGRRFLESVKHNLAQALPYAREQFLRELVSNKRYGEREWTRGREMFGLQQNVGSIRLLLFEADGDPEYEQLFAMKNIAEELLPGCLLSALSGSYAMLLLEDGDEDELYRGIDLVREAYLRYYRLDATAALSEAGPPEQARRLYLQALSCLGYRFYLGEGGLITPQDVMEPLAETGTRGEFDMQRLLMLIQAGNEAESRKELDRLMEELAAWRLDVPEAKSYLIQLFMELSRLYGREEMDRSLERLSELIATGSIRPLQGLLEQMRREIAGQRAEQTRRRHSRMVESVKAIVERSYADESLSLSSAAKEMFMNPDYVGKRFKLETGERFTQHVLRYRIQKAIERMEQDAGMTVAQLAEETGFGFNASYFSKMFKKMTGVSPTEYRGSR</sequence>